<evidence type="ECO:0008006" key="2">
    <source>
        <dbReference type="Google" id="ProtNLM"/>
    </source>
</evidence>
<sequence>ILLVVAIAFILIAQSDAKKLRKKPVEDDAPTTLVDRGSFLQVVKGRRAIGPVFLWAGNRWWKKERQGARTTFNRASKVTVWRESAWHALCVGPADILWSIDKGGEVIFTGPITRVSHPSGSTVDLGEEYGSFRIFWGEVDQPLNTFLGDAAHIGVQSRWPGTCYIEWTEFKLGGSPTWPQINYVVEVRPMNIDGPFLSGDAYMPATFAGIGSTRTITALNDAGNPGDDYFRVEGNRVSEFAPGSTLQLVGNGGIPDQAFTVGVATFDMGIPIIKGDEFTLVYPVEAIPAAATVSGTIEGGVSQMDDGWNGAHMLAELLFEKWPHGAGLSVNDWDLGTLQTVADTIGESGEYLRCSMVSPNAPSLRKKVSSIMQDLGLFLPNNLLTGKTEFNLVRKPVGTLDHIHEEMQTKLPELKLPMGPKPINHVTFTFPDQTNNYKDMTISVSDDGDILIDNVFKAENGQIVTTTYYDTAAQMTERRSFEALSRGGEFTLWANRGARLILPGIAMTVEGFSDILRVMAVEPDPQSGKVQLTFINDFYGAKLSDFITGKGNTGTGLPDVLEDLGWMLWEMPEILARGFQQAAIVLHIRATESTQSHYIYASEDGLTYNGVTHDDFSTWTGGQLNDAMGWELEQDQGPEFTFLGPDISLAKDLSSETTRWRRGDQIILFADINGDVEVGFVKKITFISGSTYRLDGLIRARMDSTPLDLPAGTKFFLGEPDEGLAISESWMGSDTPFFAK</sequence>
<reference evidence="1" key="1">
    <citation type="journal article" date="2015" name="Nature">
        <title>Complex archaea that bridge the gap between prokaryotes and eukaryotes.</title>
        <authorList>
            <person name="Spang A."/>
            <person name="Saw J.H."/>
            <person name="Jorgensen S.L."/>
            <person name="Zaremba-Niedzwiedzka K."/>
            <person name="Martijn J."/>
            <person name="Lind A.E."/>
            <person name="van Eijk R."/>
            <person name="Schleper C."/>
            <person name="Guy L."/>
            <person name="Ettema T.J."/>
        </authorList>
    </citation>
    <scope>NUCLEOTIDE SEQUENCE</scope>
</reference>
<proteinExistence type="predicted"/>
<evidence type="ECO:0000313" key="1">
    <source>
        <dbReference type="EMBL" id="KKL80802.1"/>
    </source>
</evidence>
<dbReference type="EMBL" id="LAZR01022749">
    <property type="protein sequence ID" value="KKL80802.1"/>
    <property type="molecule type" value="Genomic_DNA"/>
</dbReference>
<feature type="non-terminal residue" evidence="1">
    <location>
        <position position="1"/>
    </location>
</feature>
<protein>
    <recommendedName>
        <fullName evidence="2">Tip attachment protein J domain-containing protein</fullName>
    </recommendedName>
</protein>
<name>A0A0F9I0B5_9ZZZZ</name>
<organism evidence="1">
    <name type="scientific">marine sediment metagenome</name>
    <dbReference type="NCBI Taxonomy" id="412755"/>
    <lineage>
        <taxon>unclassified sequences</taxon>
        <taxon>metagenomes</taxon>
        <taxon>ecological metagenomes</taxon>
    </lineage>
</organism>
<dbReference type="AlphaFoldDB" id="A0A0F9I0B5"/>
<feature type="non-terminal residue" evidence="1">
    <location>
        <position position="740"/>
    </location>
</feature>
<comment type="caution">
    <text evidence="1">The sequence shown here is derived from an EMBL/GenBank/DDBJ whole genome shotgun (WGS) entry which is preliminary data.</text>
</comment>
<gene>
    <name evidence="1" type="ORF">LCGC14_2001120</name>
</gene>
<accession>A0A0F9I0B5</accession>